<dbReference type="InterPro" id="IPR012337">
    <property type="entry name" value="RNaseH-like_sf"/>
</dbReference>
<dbReference type="STRING" id="47428.A0A284RST3"/>
<dbReference type="AlphaFoldDB" id="A0A284RST3"/>
<dbReference type="OrthoDB" id="7691805at2759"/>
<accession>A0A284RST3</accession>
<evidence type="ECO:0000256" key="10">
    <source>
        <dbReference type="ARBA" id="ARBA00022918"/>
    </source>
</evidence>
<dbReference type="InterPro" id="IPR036397">
    <property type="entry name" value="RNaseH_sf"/>
</dbReference>
<dbReference type="GO" id="GO:0003964">
    <property type="term" value="F:RNA-directed DNA polymerase activity"/>
    <property type="evidence" value="ECO:0007669"/>
    <property type="project" value="UniProtKB-KW"/>
</dbReference>
<evidence type="ECO:0000256" key="12">
    <source>
        <dbReference type="ARBA" id="ARBA00023172"/>
    </source>
</evidence>
<keyword evidence="9" id="KW-0229">DNA integration</keyword>
<keyword evidence="11" id="KW-0239">DNA-directed DNA polymerase</keyword>
<dbReference type="GO" id="GO:0016787">
    <property type="term" value="F:hydrolase activity"/>
    <property type="evidence" value="ECO:0007669"/>
    <property type="project" value="UniProtKB-KW"/>
</dbReference>
<feature type="domain" description="Integrase catalytic" evidence="15">
    <location>
        <begin position="97"/>
        <end position="202"/>
    </location>
</feature>
<evidence type="ECO:0000256" key="13">
    <source>
        <dbReference type="ARBA" id="ARBA00048173"/>
    </source>
</evidence>
<dbReference type="Proteomes" id="UP000219338">
    <property type="component" value="Unassembled WGS sequence"/>
</dbReference>
<dbReference type="Gene3D" id="3.30.420.10">
    <property type="entry name" value="Ribonuclease H-like superfamily/Ribonuclease H"/>
    <property type="match status" value="1"/>
</dbReference>
<keyword evidence="5" id="KW-0255">Endonuclease</keyword>
<comment type="catalytic activity">
    <reaction evidence="13">
        <text>DNA(n) + a 2'-deoxyribonucleoside 5'-triphosphate = DNA(n+1) + diphosphate</text>
        <dbReference type="Rhea" id="RHEA:22508"/>
        <dbReference type="Rhea" id="RHEA-COMP:17339"/>
        <dbReference type="Rhea" id="RHEA-COMP:17340"/>
        <dbReference type="ChEBI" id="CHEBI:33019"/>
        <dbReference type="ChEBI" id="CHEBI:61560"/>
        <dbReference type="ChEBI" id="CHEBI:173112"/>
        <dbReference type="EC" id="2.7.7.49"/>
    </reaction>
</comment>
<evidence type="ECO:0000256" key="6">
    <source>
        <dbReference type="ARBA" id="ARBA00022801"/>
    </source>
</evidence>
<keyword evidence="3" id="KW-0540">Nuclease</keyword>
<gene>
    <name evidence="16" type="ORF">ARMOST_15208</name>
</gene>
<evidence type="ECO:0000256" key="5">
    <source>
        <dbReference type="ARBA" id="ARBA00022759"/>
    </source>
</evidence>
<evidence type="ECO:0000256" key="8">
    <source>
        <dbReference type="ARBA" id="ARBA00022884"/>
    </source>
</evidence>
<dbReference type="InterPro" id="IPR039537">
    <property type="entry name" value="Retrotran_Ty1/copia-like"/>
</dbReference>
<dbReference type="SUPFAM" id="SSF53098">
    <property type="entry name" value="Ribonuclease H-like"/>
    <property type="match status" value="1"/>
</dbReference>
<dbReference type="OMA" id="ITEMARC"/>
<comment type="catalytic activity">
    <reaction evidence="14">
        <text>DNA(n) + a 2'-deoxyribonucleoside 5'-triphosphate = DNA(n+1) + diphosphate</text>
        <dbReference type="Rhea" id="RHEA:22508"/>
        <dbReference type="Rhea" id="RHEA-COMP:17339"/>
        <dbReference type="Rhea" id="RHEA-COMP:17340"/>
        <dbReference type="ChEBI" id="CHEBI:33019"/>
        <dbReference type="ChEBI" id="CHEBI:61560"/>
        <dbReference type="ChEBI" id="CHEBI:173112"/>
        <dbReference type="EC" id="2.7.7.7"/>
    </reaction>
</comment>
<evidence type="ECO:0000256" key="4">
    <source>
        <dbReference type="ARBA" id="ARBA00022723"/>
    </source>
</evidence>
<evidence type="ECO:0000256" key="14">
    <source>
        <dbReference type="ARBA" id="ARBA00049244"/>
    </source>
</evidence>
<dbReference type="PANTHER" id="PTHR42648:SF11">
    <property type="entry name" value="TRANSPOSON TY4-P GAG-POL POLYPROTEIN"/>
    <property type="match status" value="1"/>
</dbReference>
<evidence type="ECO:0000313" key="17">
    <source>
        <dbReference type="Proteomes" id="UP000219338"/>
    </source>
</evidence>
<dbReference type="GO" id="GO:0003887">
    <property type="term" value="F:DNA-directed DNA polymerase activity"/>
    <property type="evidence" value="ECO:0007669"/>
    <property type="project" value="UniProtKB-KW"/>
</dbReference>
<dbReference type="GO" id="GO:0004519">
    <property type="term" value="F:endonuclease activity"/>
    <property type="evidence" value="ECO:0007669"/>
    <property type="project" value="UniProtKB-KW"/>
</dbReference>
<dbReference type="GO" id="GO:0005634">
    <property type="term" value="C:nucleus"/>
    <property type="evidence" value="ECO:0007669"/>
    <property type="project" value="UniProtKB-ARBA"/>
</dbReference>
<dbReference type="GO" id="GO:0046872">
    <property type="term" value="F:metal ion binding"/>
    <property type="evidence" value="ECO:0007669"/>
    <property type="project" value="UniProtKB-KW"/>
</dbReference>
<keyword evidence="17" id="KW-1185">Reference proteome</keyword>
<evidence type="ECO:0000256" key="2">
    <source>
        <dbReference type="ARBA" id="ARBA00022695"/>
    </source>
</evidence>
<keyword evidence="4" id="KW-0479">Metal-binding</keyword>
<keyword evidence="7" id="KW-0460">Magnesium</keyword>
<dbReference type="GO" id="GO:0015074">
    <property type="term" value="P:DNA integration"/>
    <property type="evidence" value="ECO:0007669"/>
    <property type="project" value="UniProtKB-KW"/>
</dbReference>
<sequence>MQDALAKEKVMFTATKQSDRLYYLDVPGSSVYTSYNTTTSPKPTKLQSLHEMLGYLGHRNIKGMVNKGHVLGICLSTKELSEDPGICIACAQGKSKRASFPPRGSDLAKDILDLVHSDLWGPAPVQLFHKYHYLYTFTDDAKHWIWVYFLWRKSEAFEIFKDWLVEQERATGRKLKKYQVDNGGEFITNEWKKFMREHGIHF</sequence>
<dbReference type="PANTHER" id="PTHR42648">
    <property type="entry name" value="TRANSPOSASE, PUTATIVE-RELATED"/>
    <property type="match status" value="1"/>
</dbReference>
<evidence type="ECO:0000256" key="9">
    <source>
        <dbReference type="ARBA" id="ARBA00022908"/>
    </source>
</evidence>
<keyword evidence="1" id="KW-0815">Transposition</keyword>
<evidence type="ECO:0000256" key="3">
    <source>
        <dbReference type="ARBA" id="ARBA00022722"/>
    </source>
</evidence>
<evidence type="ECO:0000256" key="1">
    <source>
        <dbReference type="ARBA" id="ARBA00022578"/>
    </source>
</evidence>
<keyword evidence="10" id="KW-0695">RNA-directed DNA polymerase</keyword>
<dbReference type="GO" id="GO:0003723">
    <property type="term" value="F:RNA binding"/>
    <property type="evidence" value="ECO:0007669"/>
    <property type="project" value="UniProtKB-KW"/>
</dbReference>
<dbReference type="InterPro" id="IPR001584">
    <property type="entry name" value="Integrase_cat-core"/>
</dbReference>
<organism evidence="16 17">
    <name type="scientific">Armillaria ostoyae</name>
    <name type="common">Armillaria root rot fungus</name>
    <dbReference type="NCBI Taxonomy" id="47428"/>
    <lineage>
        <taxon>Eukaryota</taxon>
        <taxon>Fungi</taxon>
        <taxon>Dikarya</taxon>
        <taxon>Basidiomycota</taxon>
        <taxon>Agaricomycotina</taxon>
        <taxon>Agaricomycetes</taxon>
        <taxon>Agaricomycetidae</taxon>
        <taxon>Agaricales</taxon>
        <taxon>Marasmiineae</taxon>
        <taxon>Physalacriaceae</taxon>
        <taxon>Armillaria</taxon>
    </lineage>
</organism>
<dbReference type="GO" id="GO:0032196">
    <property type="term" value="P:transposition"/>
    <property type="evidence" value="ECO:0007669"/>
    <property type="project" value="UniProtKB-KW"/>
</dbReference>
<name>A0A284RST3_ARMOS</name>
<keyword evidence="2" id="KW-0548">Nucleotidyltransferase</keyword>
<evidence type="ECO:0000313" key="16">
    <source>
        <dbReference type="EMBL" id="SJL11798.1"/>
    </source>
</evidence>
<keyword evidence="11" id="KW-0808">Transferase</keyword>
<keyword evidence="12" id="KW-0233">DNA recombination</keyword>
<evidence type="ECO:0000256" key="11">
    <source>
        <dbReference type="ARBA" id="ARBA00022932"/>
    </source>
</evidence>
<reference evidence="17" key="1">
    <citation type="journal article" date="2017" name="Nat. Ecol. Evol.">
        <title>Genome expansion and lineage-specific genetic innovations in the forest pathogenic fungi Armillaria.</title>
        <authorList>
            <person name="Sipos G."/>
            <person name="Prasanna A.N."/>
            <person name="Walter M.C."/>
            <person name="O'Connor E."/>
            <person name="Balint B."/>
            <person name="Krizsan K."/>
            <person name="Kiss B."/>
            <person name="Hess J."/>
            <person name="Varga T."/>
            <person name="Slot J."/>
            <person name="Riley R."/>
            <person name="Boka B."/>
            <person name="Rigling D."/>
            <person name="Barry K."/>
            <person name="Lee J."/>
            <person name="Mihaltcheva S."/>
            <person name="LaButti K."/>
            <person name="Lipzen A."/>
            <person name="Waldron R."/>
            <person name="Moloney N.M."/>
            <person name="Sperisen C."/>
            <person name="Kredics L."/>
            <person name="Vagvoelgyi C."/>
            <person name="Patrignani A."/>
            <person name="Fitzpatrick D."/>
            <person name="Nagy I."/>
            <person name="Doyle S."/>
            <person name="Anderson J.B."/>
            <person name="Grigoriev I.V."/>
            <person name="Gueldener U."/>
            <person name="Muensterkoetter M."/>
            <person name="Nagy L.G."/>
        </authorList>
    </citation>
    <scope>NUCLEOTIDE SEQUENCE [LARGE SCALE GENOMIC DNA]</scope>
    <source>
        <strain evidence="17">C18/9</strain>
    </source>
</reference>
<proteinExistence type="predicted"/>
<dbReference type="GO" id="GO:0006310">
    <property type="term" value="P:DNA recombination"/>
    <property type="evidence" value="ECO:0007669"/>
    <property type="project" value="UniProtKB-KW"/>
</dbReference>
<dbReference type="EMBL" id="FUEG01000015">
    <property type="protein sequence ID" value="SJL11798.1"/>
    <property type="molecule type" value="Genomic_DNA"/>
</dbReference>
<evidence type="ECO:0000259" key="15">
    <source>
        <dbReference type="PROSITE" id="PS50994"/>
    </source>
</evidence>
<evidence type="ECO:0000256" key="7">
    <source>
        <dbReference type="ARBA" id="ARBA00022842"/>
    </source>
</evidence>
<protein>
    <recommendedName>
        <fullName evidence="15">Integrase catalytic domain-containing protein</fullName>
    </recommendedName>
</protein>
<keyword evidence="6" id="KW-0378">Hydrolase</keyword>
<dbReference type="PROSITE" id="PS50994">
    <property type="entry name" value="INTEGRASE"/>
    <property type="match status" value="1"/>
</dbReference>
<keyword evidence="8" id="KW-0694">RNA-binding</keyword>